<gene>
    <name evidence="2" type="ORF">QBC32DRAFT_142547</name>
</gene>
<dbReference type="EMBL" id="MU859123">
    <property type="protein sequence ID" value="KAK3952451.1"/>
    <property type="molecule type" value="Genomic_DNA"/>
</dbReference>
<keyword evidence="1" id="KW-0732">Signal</keyword>
<organism evidence="2 3">
    <name type="scientific">Pseudoneurospora amorphoporcata</name>
    <dbReference type="NCBI Taxonomy" id="241081"/>
    <lineage>
        <taxon>Eukaryota</taxon>
        <taxon>Fungi</taxon>
        <taxon>Dikarya</taxon>
        <taxon>Ascomycota</taxon>
        <taxon>Pezizomycotina</taxon>
        <taxon>Sordariomycetes</taxon>
        <taxon>Sordariomycetidae</taxon>
        <taxon>Sordariales</taxon>
        <taxon>Sordariaceae</taxon>
        <taxon>Pseudoneurospora</taxon>
    </lineage>
</organism>
<evidence type="ECO:0000313" key="3">
    <source>
        <dbReference type="Proteomes" id="UP001303222"/>
    </source>
</evidence>
<reference evidence="2" key="2">
    <citation type="submission" date="2023-06" db="EMBL/GenBank/DDBJ databases">
        <authorList>
            <consortium name="Lawrence Berkeley National Laboratory"/>
            <person name="Mondo S.J."/>
            <person name="Hensen N."/>
            <person name="Bonometti L."/>
            <person name="Westerberg I."/>
            <person name="Brannstrom I.O."/>
            <person name="Guillou S."/>
            <person name="Cros-Aarteil S."/>
            <person name="Calhoun S."/>
            <person name="Haridas S."/>
            <person name="Kuo A."/>
            <person name="Pangilinan J."/>
            <person name="Riley R."/>
            <person name="Labutti K."/>
            <person name="Andreopoulos B."/>
            <person name="Lipzen A."/>
            <person name="Chen C."/>
            <person name="Yanf M."/>
            <person name="Daum C."/>
            <person name="Ng V."/>
            <person name="Clum A."/>
            <person name="Steindorff A."/>
            <person name="Ohm R."/>
            <person name="Martin F."/>
            <person name="Silar P."/>
            <person name="Natvig D."/>
            <person name="Lalanne C."/>
            <person name="Gautier V."/>
            <person name="Ament-Velasquez S.L."/>
            <person name="Kruys A."/>
            <person name="Hutchinson M.I."/>
            <person name="Powell A.J."/>
            <person name="Barry K."/>
            <person name="Miller A.N."/>
            <person name="Grigoriev I.V."/>
            <person name="Debuchy R."/>
            <person name="Gladieux P."/>
            <person name="Thoren M.H."/>
            <person name="Johannesson H."/>
        </authorList>
    </citation>
    <scope>NUCLEOTIDE SEQUENCE</scope>
    <source>
        <strain evidence="2">CBS 626.80</strain>
    </source>
</reference>
<comment type="caution">
    <text evidence="2">The sequence shown here is derived from an EMBL/GenBank/DDBJ whole genome shotgun (WGS) entry which is preliminary data.</text>
</comment>
<keyword evidence="3" id="KW-1185">Reference proteome</keyword>
<name>A0AAN6NWT4_9PEZI</name>
<dbReference type="Proteomes" id="UP001303222">
    <property type="component" value="Unassembled WGS sequence"/>
</dbReference>
<feature type="signal peptide" evidence="1">
    <location>
        <begin position="1"/>
        <end position="20"/>
    </location>
</feature>
<feature type="chain" id="PRO_5042832815" evidence="1">
    <location>
        <begin position="21"/>
        <end position="195"/>
    </location>
</feature>
<evidence type="ECO:0000256" key="1">
    <source>
        <dbReference type="SAM" id="SignalP"/>
    </source>
</evidence>
<protein>
    <submittedName>
        <fullName evidence="2">Uncharacterized protein</fullName>
    </submittedName>
</protein>
<reference evidence="2" key="1">
    <citation type="journal article" date="2023" name="Mol. Phylogenet. Evol.">
        <title>Genome-scale phylogeny and comparative genomics of the fungal order Sordariales.</title>
        <authorList>
            <person name="Hensen N."/>
            <person name="Bonometti L."/>
            <person name="Westerberg I."/>
            <person name="Brannstrom I.O."/>
            <person name="Guillou S."/>
            <person name="Cros-Aarteil S."/>
            <person name="Calhoun S."/>
            <person name="Haridas S."/>
            <person name="Kuo A."/>
            <person name="Mondo S."/>
            <person name="Pangilinan J."/>
            <person name="Riley R."/>
            <person name="LaButti K."/>
            <person name="Andreopoulos B."/>
            <person name="Lipzen A."/>
            <person name="Chen C."/>
            <person name="Yan M."/>
            <person name="Daum C."/>
            <person name="Ng V."/>
            <person name="Clum A."/>
            <person name="Steindorff A."/>
            <person name="Ohm R.A."/>
            <person name="Martin F."/>
            <person name="Silar P."/>
            <person name="Natvig D.O."/>
            <person name="Lalanne C."/>
            <person name="Gautier V."/>
            <person name="Ament-Velasquez S.L."/>
            <person name="Kruys A."/>
            <person name="Hutchinson M.I."/>
            <person name="Powell A.J."/>
            <person name="Barry K."/>
            <person name="Miller A.N."/>
            <person name="Grigoriev I.V."/>
            <person name="Debuchy R."/>
            <person name="Gladieux P."/>
            <person name="Hiltunen Thoren M."/>
            <person name="Johannesson H."/>
        </authorList>
    </citation>
    <scope>NUCLEOTIDE SEQUENCE</scope>
    <source>
        <strain evidence="2">CBS 626.80</strain>
    </source>
</reference>
<dbReference type="AlphaFoldDB" id="A0AAN6NWT4"/>
<evidence type="ECO:0000313" key="2">
    <source>
        <dbReference type="EMBL" id="KAK3952451.1"/>
    </source>
</evidence>
<proteinExistence type="predicted"/>
<accession>A0AAN6NWT4</accession>
<sequence length="195" mass="19542">MRSISGLIAASLALATRAQTQSLPASTSTSIITTPLTNPLLPSTATTITATSTYDEPTDRPSGRVSECPIIISTTSVCSTCMTIDCVTVETVTAGCTCANPPMTVFQSWGCEKGCDALPGGCKTLYEVVSEAGGCSGAGSGSGVGATATGGFGNNTSSVVLSISSGQPIGPIQPSISGPISTNAAGRRVVPFRLW</sequence>